<sequence length="991" mass="112154">MFFQILLGFALSVIDTSSFQNNWYYKQLTKYQKPFYQALEYWRIEDKLKEGTCTMYLDSDSNLEFTIEQTLMMQYALGYSTALNQHFLSAVAAWRYDHPEIFYIDTKKLSFRLSREGEGDFKCLFGSLSYPNFFNDALADKVACKKAINEFNSAVYKMVAGLENLSTYEQIERVHDYIYEHNEYTYSYEANDVEKHWLHEPYGSLVLKKSVCDGFSTAFMVGMKKLGIECVRIVGSALRNLDDQNTGQAHEWNVVNINNVWYAVDVTYDKTAQRPRMFFMITQDKIMKTHFSDGNLDNCGTTFFYPSVYYPGISDWNLAHNNITQDYNVSYQGKGVKRLREEDGLILCFRYLTNNGGKYTVLPYLDMEAYLTSLPYGNLSEIFFENYTLINAGGTVGIQIGLIHKNELIHIDELKHVNETFLFRVSDYIILDVEEEEISFGTMPPTVRDFSPVLHFYWPGTEYDFTLTFSEDMLPAEKGMKLNDSEIVLTARSNNPLDAKNAEEVGASAVERSIIRNYRFINNRTVAFTFKSSDHYAHDQVFYSFNFTNIKGGITFQAPALWNLLIQYRPNNGGTNTCNKQFGQGPLYVAGRPVLIADEDIRENDFKIKDSEGNLHDARGATSKDMALVATRLGDDGEELSATFDIKLSVFCLDYWIQPGVYNCPLTIQLPFPEGFDPVKNQGVEFEVIHYKDDGTEEKNLVVVGPTGLLITVHGFSKFKLHPKAQTRGDPEKVPLYISTTGGFPSITINDNKAINVVNEMTYASPEAIKITLQPNTKIDKIYLNNNPIQVTSNNGHEATLQLKKDNLIAKTNMLEIFIVNDVVTEIEEKNPNIKPVYVTEKTLVEAVKNLTQDQEKYYNEPPPVVLLPPDGEKIPDDQYDPEVKPTPPEEILPPQTEDEEENIPVTPTNEQQITQEEDSSEIGPENSGDSGTGEKDPNKLQPGAIAGIVIGCIAAVAIVVVVIIIVVRHKNRAKSSSAGTSKDDDVEADL</sequence>
<dbReference type="Gene3D" id="3.10.620.30">
    <property type="match status" value="1"/>
</dbReference>
<comment type="caution">
    <text evidence="5">The sequence shown here is derived from an EMBL/GenBank/DDBJ whole genome shotgun (WGS) entry which is preliminary data.</text>
</comment>
<feature type="signal peptide" evidence="3">
    <location>
        <begin position="1"/>
        <end position="18"/>
    </location>
</feature>
<reference evidence="5" key="1">
    <citation type="submission" date="2016-10" db="EMBL/GenBank/DDBJ databases">
        <authorList>
            <person name="Benchimol M."/>
            <person name="Almeida L.G."/>
            <person name="Vasconcelos A.T."/>
            <person name="Perreira-Neves A."/>
            <person name="Rosa I.A."/>
            <person name="Tasca T."/>
            <person name="Bogo M.R."/>
            <person name="de Souza W."/>
        </authorList>
    </citation>
    <scope>NUCLEOTIDE SEQUENCE [LARGE SCALE GENOMIC DNA]</scope>
    <source>
        <strain evidence="5">K</strain>
    </source>
</reference>
<accession>A0A1J4L3F0</accession>
<keyword evidence="2" id="KW-0812">Transmembrane</keyword>
<feature type="transmembrane region" description="Helical" evidence="2">
    <location>
        <begin position="945"/>
        <end position="968"/>
    </location>
</feature>
<dbReference type="GeneID" id="94825592"/>
<dbReference type="OrthoDB" id="2128161at2759"/>
<feature type="domain" description="Transglutaminase-like" evidence="4">
    <location>
        <begin position="166"/>
        <end position="265"/>
    </location>
</feature>
<proteinExistence type="predicted"/>
<keyword evidence="3" id="KW-0732">Signal</keyword>
<dbReference type="VEuPathDB" id="TrichDB:TRFO_02759"/>
<evidence type="ECO:0000313" key="6">
    <source>
        <dbReference type="Proteomes" id="UP000179807"/>
    </source>
</evidence>
<evidence type="ECO:0000256" key="2">
    <source>
        <dbReference type="SAM" id="Phobius"/>
    </source>
</evidence>
<keyword evidence="6" id="KW-1185">Reference proteome</keyword>
<evidence type="ECO:0000256" key="1">
    <source>
        <dbReference type="SAM" id="MobiDB-lite"/>
    </source>
</evidence>
<dbReference type="RefSeq" id="XP_068369614.1">
    <property type="nucleotide sequence ID" value="XM_068490888.1"/>
</dbReference>
<feature type="compositionally biased region" description="Polar residues" evidence="1">
    <location>
        <begin position="906"/>
        <end position="915"/>
    </location>
</feature>
<dbReference type="PANTHER" id="PTHR16861:SF4">
    <property type="entry name" value="SH3 DOMAIN PROTEIN (AFU_ORTHOLOGUE AFUA_1G13610)"/>
    <property type="match status" value="1"/>
</dbReference>
<keyword evidence="2" id="KW-0472">Membrane</keyword>
<dbReference type="Proteomes" id="UP000179807">
    <property type="component" value="Unassembled WGS sequence"/>
</dbReference>
<protein>
    <recommendedName>
        <fullName evidence="4">Transglutaminase-like domain-containing protein</fullName>
    </recommendedName>
</protein>
<dbReference type="InterPro" id="IPR002931">
    <property type="entry name" value="Transglutaminase-like"/>
</dbReference>
<keyword evidence="2" id="KW-1133">Transmembrane helix</keyword>
<dbReference type="Pfam" id="PF01841">
    <property type="entry name" value="Transglut_core"/>
    <property type="match status" value="1"/>
</dbReference>
<feature type="chain" id="PRO_5012068657" description="Transglutaminase-like domain-containing protein" evidence="3">
    <location>
        <begin position="19"/>
        <end position="991"/>
    </location>
</feature>
<feature type="region of interest" description="Disordered" evidence="1">
    <location>
        <begin position="855"/>
        <end position="939"/>
    </location>
</feature>
<gene>
    <name evidence="5" type="ORF">TRFO_02759</name>
</gene>
<evidence type="ECO:0000313" key="5">
    <source>
        <dbReference type="EMBL" id="OHT16478.1"/>
    </source>
</evidence>
<dbReference type="EMBL" id="MLAK01000111">
    <property type="protein sequence ID" value="OHT16478.1"/>
    <property type="molecule type" value="Genomic_DNA"/>
</dbReference>
<dbReference type="AlphaFoldDB" id="A0A1J4L3F0"/>
<dbReference type="SUPFAM" id="SSF54001">
    <property type="entry name" value="Cysteine proteinases"/>
    <property type="match status" value="1"/>
</dbReference>
<evidence type="ECO:0000259" key="4">
    <source>
        <dbReference type="Pfam" id="PF01841"/>
    </source>
</evidence>
<dbReference type="PANTHER" id="PTHR16861">
    <property type="entry name" value="GLYCOPROTEIN 38"/>
    <property type="match status" value="1"/>
</dbReference>
<dbReference type="InterPro" id="IPR038765">
    <property type="entry name" value="Papain-like_cys_pep_sf"/>
</dbReference>
<organism evidence="5 6">
    <name type="scientific">Tritrichomonas foetus</name>
    <dbReference type="NCBI Taxonomy" id="1144522"/>
    <lineage>
        <taxon>Eukaryota</taxon>
        <taxon>Metamonada</taxon>
        <taxon>Parabasalia</taxon>
        <taxon>Tritrichomonadida</taxon>
        <taxon>Tritrichomonadidae</taxon>
        <taxon>Tritrichomonas</taxon>
    </lineage>
</organism>
<name>A0A1J4L3F0_9EUKA</name>
<evidence type="ECO:0000256" key="3">
    <source>
        <dbReference type="SAM" id="SignalP"/>
    </source>
</evidence>